<protein>
    <submittedName>
        <fullName evidence="3">Uncharacterized protein</fullName>
    </submittedName>
</protein>
<dbReference type="GeneID" id="22574782"/>
<dbReference type="Proteomes" id="UP000063063">
    <property type="component" value="Chromosome 20"/>
</dbReference>
<dbReference type="VEuPathDB" id="TriTrypDB:LPAL13_200064300"/>
<dbReference type="KEGG" id="lpan:LPMP_205700"/>
<keyword evidence="2" id="KW-1133">Transmembrane helix</keyword>
<reference evidence="3 4" key="1">
    <citation type="journal article" date="2015" name="Sci. Rep.">
        <title>The genome of Leishmania panamensis: insights into genomics of the L. (Viannia) subgenus.</title>
        <authorList>
            <person name="Llanes A."/>
            <person name="Restrepo C.M."/>
            <person name="Vecchio G.D."/>
            <person name="Anguizola F.J."/>
            <person name="Lleonart R."/>
        </authorList>
    </citation>
    <scope>NUCLEOTIDE SEQUENCE [LARGE SCALE GENOMIC DNA]</scope>
    <source>
        <strain evidence="3 4">MHOM/PA/94/PSC-1</strain>
    </source>
</reference>
<dbReference type="OrthoDB" id="272741at2759"/>
<evidence type="ECO:0000313" key="4">
    <source>
        <dbReference type="Proteomes" id="UP000063063"/>
    </source>
</evidence>
<evidence type="ECO:0000313" key="3">
    <source>
        <dbReference type="EMBL" id="AIN98061.1"/>
    </source>
</evidence>
<gene>
    <name evidence="3" type="ORF">LPMP_205700</name>
</gene>
<proteinExistence type="predicted"/>
<accession>A0A088S8V4</accession>
<keyword evidence="4" id="KW-1185">Reference proteome</keyword>
<dbReference type="RefSeq" id="XP_010698768.1">
    <property type="nucleotide sequence ID" value="XM_010700466.1"/>
</dbReference>
<evidence type="ECO:0000256" key="1">
    <source>
        <dbReference type="SAM" id="MobiDB-lite"/>
    </source>
</evidence>
<dbReference type="VEuPathDB" id="TriTrypDB:LPMP_205700"/>
<dbReference type="SUPFAM" id="SSF48371">
    <property type="entry name" value="ARM repeat"/>
    <property type="match status" value="1"/>
</dbReference>
<keyword evidence="2" id="KW-0812">Transmembrane</keyword>
<name>A0A088S8V4_LEIPA</name>
<dbReference type="eggNOG" id="ENOG502S2AT">
    <property type="taxonomic scope" value="Eukaryota"/>
</dbReference>
<feature type="transmembrane region" description="Helical" evidence="2">
    <location>
        <begin position="2042"/>
        <end position="2066"/>
    </location>
</feature>
<keyword evidence="2" id="KW-0472">Membrane</keyword>
<sequence length="2109" mass="223823">MAKETQHDLPTLVSLLQATEVEWNVSAQHLTNSSTTGSCISSSNSSGGMASVRVGGQYLRYAQVLQCIDELFADLRMRSSAALAAWCASLRKDDISSHFGALIVGHVLQGTLPYVTLQRCLRLMDTFLGWVTRPNAGSADLGIGAAGPRCQALVPSCDVVKWIEQTWATVTTLSRDNAGTSSPTSTASLCGALQLLPILLRWNLAESPLPPFRRVQLPHPANMLSLEARLLALQVLPLVLQHQPSALGIQACTYEMIEYIKRACTKAGELSVRVAVGSSLRGLLEAGLRVASPTVAYGLMDMLLVLCDEASLHGVADEELHDVGVVMGYLLAFYQFDFTLNVLADVLHASAASTSKSAGEERVGHRGAGGGGSGRVRWQFFGGSDAIEGSRVVQRIFNERMSRTAQRTLATALATLCSCCATTATTADAIQCCFVLLVPAAADARAYMPRLLADAIVEWAALLPSNGYRVVLANALRKYIQRSGEDKAVARTAMVALQGVMRTLTSSLEIGFNVAEDVLAAVQTTPSLLSAGVEVLAAVARTNVLYARYLQHQCARVDSAEVANVLTFQLHVRALLEASSTLRAGPASQGHALGEEDRVSLVHNCIRLLLRLSRGDPPRIVQNIYYRQAELIFRLTHLLYDLLQGSAPAVLGAIRDVVLPCTVGFMNLLVVNPAPAIAYYKAVATACAMLRRAPVISDMERMLAIGFLEARFALPYSGTKHDASAAASSAETAYFAISRGSVFELISSNPWPTCKDDGSLRWLAAQALKDIATACTQGVPVLSFVDVCGTMIASAAQSMRLLRAEFLPHPASEELSGASSAAAETPAHPVEECGGHAVRLLRWTLRHFVQRADAAGACIALLTSLRTELYEVYSTPVSVAAAESAEDEAQRALRRDVALWNCLCTVEQLLQEASSRTAATLWQNVEWDAEVKQWQSVAAQLVPSIVCVSVEVRLLAAKVLGRCLASTDHVDVYTSQVMSSATQGLAKKSDQYDALGALLALSEVHSCYKECRAAAVISASTDSDSSPTLPLATSLLSNAWKQLTSPTPAASDSAIRSAPLLLLFSLRLARAYPTEVEAALFDNIVAVLLAPMAAANRIWWSPESVLGTLTAVLQLWAAFPGNGHGVSAVQHGTALALLQQTHVAALQWQRASVSTVVAAALDAVHTYTLKQQREGGQEALAGTREGHNSWHALLYQCLDHMTLIPPEEASAAFRPNVRERGQSTALRRRVVSDDNVSRRLAVLWKMAIEGATDIDSSVARGNVRLLSPVDIAVQVDITIAAATRREWVSVAQSMYTLLLSQRSTSTPLEASEADLPLKIYLDGIRAVLQARSPDVQVDISKWGTDMFATVEEADAADTVRGGGSNSEDSKEYGEEDMSGILREVGGAGGGDSAEAVRGSMTSDLGAGGGRSAAASLTFDIAAKEAAMWLLYGVLHSISAWSSSAAGRENDDGAREALLPVVVAATPLVEVHPEVQMSTIAVLHEVLVAWGNATQRQGYSLQTSVLLQWKTQLVVGLTAVLQHGLLSLEECAALAVQYSRCNMADPSSCRRVLRSLLMLLHACHRLHERGRGFLLIGGSGTGSIIVALTKVAQASAMNPAGSGSAGDGAADAAAAEQTQRNILHSLTSAPCQASLTLLCELLVRTASLANGYVQSADTVGLGWRGGGGGSGDSNDEEDGTSATSGVCASRTSISAGDVLQAVAFLTQEPLKMVLGPALRYASGCLAVLVLSTLVLPATPPPPPDGNPSASMTALRSMVVLSSQLTSNHQRLLAQLAQERLGTSIEKRLSSAQSLQSAWGTVDMELLRIVTVAPASRDTAATLLERITPVLSHYAAGGWRAEVAASLLHMGMAASLELNGLLSILSALSVESLLSDVPPESLDRLRQAFRSYVRSGGPTRARALALASPAGLLLSEQCATSDDATDVCHSLLAHRAAWPVVLQLLWEARDPLHVVTVMWSSTLSLAHTTPSSSTSLRDQVPQHRLQAEVLLSILASLGTSAASNTGVDEAVVLVLLRCGRLMCELLLGIMTSPEGHAAAPDTDALYTVLTYLVVVLCTPLSVAFAVALKPVGLHLIRTVAPSAGPVLREAIRRLGPTKAMQLRSFMEGSCI</sequence>
<evidence type="ECO:0000256" key="2">
    <source>
        <dbReference type="SAM" id="Phobius"/>
    </source>
</evidence>
<organism evidence="3 4">
    <name type="scientific">Leishmania panamensis</name>
    <dbReference type="NCBI Taxonomy" id="5679"/>
    <lineage>
        <taxon>Eukaryota</taxon>
        <taxon>Discoba</taxon>
        <taxon>Euglenozoa</taxon>
        <taxon>Kinetoplastea</taxon>
        <taxon>Metakinetoplastina</taxon>
        <taxon>Trypanosomatida</taxon>
        <taxon>Trypanosomatidae</taxon>
        <taxon>Leishmaniinae</taxon>
        <taxon>Leishmania</taxon>
        <taxon>Leishmania guyanensis species complex</taxon>
    </lineage>
</organism>
<dbReference type="InterPro" id="IPR016024">
    <property type="entry name" value="ARM-type_fold"/>
</dbReference>
<dbReference type="EMBL" id="CP009389">
    <property type="protein sequence ID" value="AIN98061.1"/>
    <property type="molecule type" value="Genomic_DNA"/>
</dbReference>
<feature type="region of interest" description="Disordered" evidence="1">
    <location>
        <begin position="1663"/>
        <end position="1684"/>
    </location>
</feature>